<proteinExistence type="predicted"/>
<sequence length="337" mass="36023">MTSPSRTGNAARRAGRRHIALVRHLAALKNRSGLAYAKLAARTAVLESITTVSTSTLKRAVDPSAALPQEHVVAAFARVCGATTEEERDALGLWRAARAEDRGILATLRAPSLLSVRTPADLAAALVSVYERAGAPPLRVLQERATTDDADGTLLLPLTTVWRITRREAHAVTWSQCQAFLRGCGVHSRRMRPWHEAWKRAQAVTPAPAERAASAPADDRYYDHSALAPGLEVFAETALPRLQALVQGVSAEALAPGLEVFAERMAPVFRSLRWEARRKGGAPVSPPGDEPSRTFAGSSSTVPTDDNGDHGGAADIQDGNRRARPGPYPALPGARAL</sequence>
<gene>
    <name evidence="2" type="ORF">AB0H04_23840</name>
</gene>
<dbReference type="Pfam" id="PF13560">
    <property type="entry name" value="HTH_31"/>
    <property type="match status" value="1"/>
</dbReference>
<comment type="caution">
    <text evidence="2">The sequence shown here is derived from an EMBL/GenBank/DDBJ whole genome shotgun (WGS) entry which is preliminary data.</text>
</comment>
<accession>A0ABV3AD41</accession>
<protein>
    <submittedName>
        <fullName evidence="2">Helix-turn-helix domain-containing protein</fullName>
    </submittedName>
</protein>
<reference evidence="2 3" key="1">
    <citation type="submission" date="2024-06" db="EMBL/GenBank/DDBJ databases">
        <title>The Natural Products Discovery Center: Release of the First 8490 Sequenced Strains for Exploring Actinobacteria Biosynthetic Diversity.</title>
        <authorList>
            <person name="Kalkreuter E."/>
            <person name="Kautsar S.A."/>
            <person name="Yang D."/>
            <person name="Bader C.D."/>
            <person name="Teijaro C.N."/>
            <person name="Fluegel L."/>
            <person name="Davis C.M."/>
            <person name="Simpson J.R."/>
            <person name="Lauterbach L."/>
            <person name="Steele A.D."/>
            <person name="Gui C."/>
            <person name="Meng S."/>
            <person name="Li G."/>
            <person name="Viehrig K."/>
            <person name="Ye F."/>
            <person name="Su P."/>
            <person name="Kiefer A.F."/>
            <person name="Nichols A."/>
            <person name="Cepeda A.J."/>
            <person name="Yan W."/>
            <person name="Fan B."/>
            <person name="Jiang Y."/>
            <person name="Adhikari A."/>
            <person name="Zheng C.-J."/>
            <person name="Schuster L."/>
            <person name="Cowan T.M."/>
            <person name="Smanski M.J."/>
            <person name="Chevrette M.G."/>
            <person name="De Carvalho L.P.S."/>
            <person name="Shen B."/>
        </authorList>
    </citation>
    <scope>NUCLEOTIDE SEQUENCE [LARGE SCALE GENOMIC DNA]</scope>
    <source>
        <strain evidence="2 3">NPDC020594</strain>
    </source>
</reference>
<feature type="compositionally biased region" description="Polar residues" evidence="1">
    <location>
        <begin position="295"/>
        <end position="304"/>
    </location>
</feature>
<evidence type="ECO:0000313" key="3">
    <source>
        <dbReference type="Proteomes" id="UP001551011"/>
    </source>
</evidence>
<keyword evidence="3" id="KW-1185">Reference proteome</keyword>
<evidence type="ECO:0000313" key="2">
    <source>
        <dbReference type="EMBL" id="MEU5709871.1"/>
    </source>
</evidence>
<dbReference type="RefSeq" id="WP_359258275.1">
    <property type="nucleotide sequence ID" value="NZ_JBFAEG010000017.1"/>
</dbReference>
<organism evidence="2 3">
    <name type="scientific">Streptomyces flaveolus</name>
    <dbReference type="NCBI Taxonomy" id="67297"/>
    <lineage>
        <taxon>Bacteria</taxon>
        <taxon>Bacillati</taxon>
        <taxon>Actinomycetota</taxon>
        <taxon>Actinomycetes</taxon>
        <taxon>Kitasatosporales</taxon>
        <taxon>Streptomycetaceae</taxon>
        <taxon>Streptomyces</taxon>
    </lineage>
</organism>
<evidence type="ECO:0000256" key="1">
    <source>
        <dbReference type="SAM" id="MobiDB-lite"/>
    </source>
</evidence>
<feature type="region of interest" description="Disordered" evidence="1">
    <location>
        <begin position="279"/>
        <end position="337"/>
    </location>
</feature>
<dbReference type="Proteomes" id="UP001551011">
    <property type="component" value="Unassembled WGS sequence"/>
</dbReference>
<name>A0ABV3AD41_9ACTN</name>
<dbReference type="EMBL" id="JBFAEG010000017">
    <property type="protein sequence ID" value="MEU5709871.1"/>
    <property type="molecule type" value="Genomic_DNA"/>
</dbReference>